<accession>D5DHL5</accession>
<name>D5DHL5_PRIM3</name>
<organism evidence="1 2">
    <name type="scientific">Priestia megaterium (strain DSM 319 / IMG 1521)</name>
    <name type="common">Bacillus megaterium</name>
    <dbReference type="NCBI Taxonomy" id="592022"/>
    <lineage>
        <taxon>Bacteria</taxon>
        <taxon>Bacillati</taxon>
        <taxon>Bacillota</taxon>
        <taxon>Bacilli</taxon>
        <taxon>Bacillales</taxon>
        <taxon>Bacillaceae</taxon>
        <taxon>Priestia</taxon>
    </lineage>
</organism>
<sequence>MGGFDGAVSFKEGLNERGEKSFDSPYDFVNYATMGLLDVGQQALNPDKPLSKEHWENSMFLFASVIGGAKPAGAVKSVPKVTTFRVYLPIKRPKH</sequence>
<gene>
    <name evidence="1" type="ordered locus">BMD_2733</name>
</gene>
<dbReference type="AlphaFoldDB" id="D5DHL5"/>
<evidence type="ECO:0000313" key="1">
    <source>
        <dbReference type="EMBL" id="ADF39575.1"/>
    </source>
</evidence>
<proteinExistence type="predicted"/>
<dbReference type="PATRIC" id="fig|592022.4.peg.2702"/>
<dbReference type="EMBL" id="CP001982">
    <property type="protein sequence ID" value="ADF39575.1"/>
    <property type="molecule type" value="Genomic_DNA"/>
</dbReference>
<dbReference type="Proteomes" id="UP000002365">
    <property type="component" value="Chromosome"/>
</dbReference>
<protein>
    <submittedName>
        <fullName evidence="1">Uncharacterized protein</fullName>
    </submittedName>
</protein>
<reference evidence="1 2" key="1">
    <citation type="journal article" date="2011" name="J. Bacteriol.">
        <title>Genome sequences of the biotechnologically important Bacillus megaterium strains QM B1551 and DSM319.</title>
        <authorList>
            <person name="Eppinger M."/>
            <person name="Bunk B."/>
            <person name="Johns M.A."/>
            <person name="Edirisinghe J.N."/>
            <person name="Kutumbaka K.K."/>
            <person name="Koenig S.S."/>
            <person name="Huot Creasy H."/>
            <person name="Rosovitz M.J."/>
            <person name="Riley D.R."/>
            <person name="Daugherty S."/>
            <person name="Martin M."/>
            <person name="Elbourne L.D."/>
            <person name="Paulsen I."/>
            <person name="Biedendieck R."/>
            <person name="Braun C."/>
            <person name="Grayburn S."/>
            <person name="Dhingra S."/>
            <person name="Lukyanchuk V."/>
            <person name="Ball B."/>
            <person name="Ul-Qamar R."/>
            <person name="Seibel J."/>
            <person name="Bremer E."/>
            <person name="Jahn D."/>
            <person name="Ravel J."/>
            <person name="Vary P.S."/>
        </authorList>
    </citation>
    <scope>NUCLEOTIDE SEQUENCE [LARGE SCALE GENOMIC DNA]</scope>
    <source>
        <strain evidence="2">DSM 319 / IMG 1521</strain>
    </source>
</reference>
<evidence type="ECO:0000313" key="2">
    <source>
        <dbReference type="Proteomes" id="UP000002365"/>
    </source>
</evidence>
<dbReference type="HOGENOM" id="CLU_2366985_0_0_9"/>
<dbReference type="KEGG" id="bmd:BMD_2733"/>